<protein>
    <submittedName>
        <fullName evidence="3">Putative secreted protein (Por secretion system target)</fullName>
    </submittedName>
</protein>
<dbReference type="InterPro" id="IPR026444">
    <property type="entry name" value="Secre_tail"/>
</dbReference>
<evidence type="ECO:0000313" key="3">
    <source>
        <dbReference type="EMBL" id="PZV85470.1"/>
    </source>
</evidence>
<proteinExistence type="predicted"/>
<dbReference type="NCBIfam" id="TIGR04183">
    <property type="entry name" value="Por_Secre_tail"/>
    <property type="match status" value="1"/>
</dbReference>
<feature type="domain" description="Gingipain" evidence="2">
    <location>
        <begin position="351"/>
        <end position="713"/>
    </location>
</feature>
<dbReference type="AlphaFoldDB" id="A0A326RW97"/>
<dbReference type="CDD" id="cd02258">
    <property type="entry name" value="Peptidase_C25_N"/>
    <property type="match status" value="1"/>
</dbReference>
<dbReference type="InterPro" id="IPR001769">
    <property type="entry name" value="Gingipain"/>
</dbReference>
<dbReference type="EMBL" id="QKTX01000003">
    <property type="protein sequence ID" value="PZV85470.1"/>
    <property type="molecule type" value="Genomic_DNA"/>
</dbReference>
<dbReference type="Gene3D" id="3.40.50.10390">
    <property type="entry name" value="Gingipain r, domain 1"/>
    <property type="match status" value="1"/>
</dbReference>
<comment type="caution">
    <text evidence="3">The sequence shown here is derived from an EMBL/GenBank/DDBJ whole genome shotgun (WGS) entry which is preliminary data.</text>
</comment>
<gene>
    <name evidence="3" type="ORF">CLV31_103262</name>
</gene>
<name>A0A326RW97_9BACT</name>
<organism evidence="3 4">
    <name type="scientific">Algoriphagus aquaeductus</name>
    <dbReference type="NCBI Taxonomy" id="475299"/>
    <lineage>
        <taxon>Bacteria</taxon>
        <taxon>Pseudomonadati</taxon>
        <taxon>Bacteroidota</taxon>
        <taxon>Cytophagia</taxon>
        <taxon>Cytophagales</taxon>
        <taxon>Cyclobacteriaceae</taxon>
        <taxon>Algoriphagus</taxon>
    </lineage>
</organism>
<dbReference type="Gene3D" id="3.40.50.1460">
    <property type="match status" value="1"/>
</dbReference>
<dbReference type="InterPro" id="IPR029030">
    <property type="entry name" value="Caspase-like_dom_sf"/>
</dbReference>
<reference evidence="3 4" key="1">
    <citation type="submission" date="2018-06" db="EMBL/GenBank/DDBJ databases">
        <title>Genomic Encyclopedia of Archaeal and Bacterial Type Strains, Phase II (KMG-II): from individual species to whole genera.</title>
        <authorList>
            <person name="Goeker M."/>
        </authorList>
    </citation>
    <scope>NUCLEOTIDE SEQUENCE [LARGE SCALE GENOMIC DNA]</scope>
    <source>
        <strain evidence="3 4">T4</strain>
    </source>
</reference>
<dbReference type="Proteomes" id="UP000248917">
    <property type="component" value="Unassembled WGS sequence"/>
</dbReference>
<keyword evidence="4" id="KW-1185">Reference proteome</keyword>
<dbReference type="SUPFAM" id="SSF52129">
    <property type="entry name" value="Caspase-like"/>
    <property type="match status" value="1"/>
</dbReference>
<dbReference type="InterPro" id="IPR029031">
    <property type="entry name" value="Gingipain_N_sf"/>
</dbReference>
<sequence length="1076" mass="120566">MRKTALTIISILFFGLPLSISFGQSSLMKFGVTEAGVYKISSSDARQAGFSSLDELAVYGYPGMLPQILDSTQLELQEIPAWKEGDFLFFFLEGPHTASINELGEIQYNHHLYTDTLKYLLGKKASPKRIQAQTGVNDGANPGTVWYSIRSFKEEKINLLNSGRSWYSDPIRTGQSLNISFGISSEGSEPWLMKAKVMAQPSSSSQIRIFSGNDLLSEQTFDPIPNSTYGIKGRESEIQLQFNPAYNRLNQIRVTFQGSGSGHLDFISLGIPVQNSTLSSGIFYGKTEELISLPTSLNTWEISDFYHPKAFTTGISAKGKKWVIFSQNDTKAVQNLQPISQEISTAYPELLIITSPLFNAVALKLRDHKLSKGIPAQVVPITDIFDQFGYGNKDLTAIRNFIASQYHAGSRLKQVLILGKGTFDYKNKLGGRPNLIPIYTSRNSLDPLRTFSSDDFLGLIDWGQGEWEESQSGDEPMKIGVGRVPAITFEEANIWVEKLIRYENLRFQLPFNQRLIIVADDGDNSIHMRDAEVHADFLSKNHPFFGLEKLYLDRFEQIRSGGTQSSPQLRTALEQNLEQGALILNYIGHGNETTLTAEEIFRVQDIADWANQDQLALWMTATCEFGRHDSPFFRSAAEELLFSKNKGAISLLSTGRPVFSSVNFSLNQAFIEEVFRKVDFNYQSLGNIFKNTKNKSLNGSLNRNFSLLGDPSMFLNTPELGIKLEKISDATTGNDLDSIRPFQKVQYEGMIIDPMTEATLPNFNGFFRLELSDKPVHIQTFGDENTPFEFKDESDLLFKGEGEVKNGRFIGQFQLPAEINPEFATVNLRLVAWDSIQLIQAGGVIQPIVGGISQNPITDKTGPEIQAQIPGSKEGPLVIPTRQVSLKAEFSDESGIYISSRDREKFLSIQINQGPLIPINHLFKALEGGFQKGEITMILKGLIEGMNQIRILAWDNAGNKSELSFTIEVRGSERISIVEHRVYPNPALEKSSFFFRHNRPGENLEATLEVYSTLGQILFSDSRRLVKANEIIDDWHWIFLQSMTKYPAKGTYIYKLTLKSESDLDQDSVSGKLLIQ</sequence>
<keyword evidence="1" id="KW-0732">Signal</keyword>
<evidence type="ECO:0000256" key="1">
    <source>
        <dbReference type="ARBA" id="ARBA00022729"/>
    </source>
</evidence>
<accession>A0A326RW97</accession>
<dbReference type="OrthoDB" id="9809780at2"/>
<evidence type="ECO:0000259" key="2">
    <source>
        <dbReference type="Pfam" id="PF01364"/>
    </source>
</evidence>
<dbReference type="GO" id="GO:0008234">
    <property type="term" value="F:cysteine-type peptidase activity"/>
    <property type="evidence" value="ECO:0007669"/>
    <property type="project" value="InterPro"/>
</dbReference>
<evidence type="ECO:0000313" key="4">
    <source>
        <dbReference type="Proteomes" id="UP000248917"/>
    </source>
</evidence>
<dbReference type="Pfam" id="PF01364">
    <property type="entry name" value="Peptidase_C25"/>
    <property type="match status" value="1"/>
</dbReference>
<dbReference type="GO" id="GO:0006508">
    <property type="term" value="P:proteolysis"/>
    <property type="evidence" value="ECO:0007669"/>
    <property type="project" value="InterPro"/>
</dbReference>
<dbReference type="NCBIfam" id="NF033707">
    <property type="entry name" value="T9SS_sortase"/>
    <property type="match status" value="1"/>
</dbReference>